<dbReference type="GO" id="GO:0016491">
    <property type="term" value="F:oxidoreductase activity"/>
    <property type="evidence" value="ECO:0007669"/>
    <property type="project" value="UniProtKB-KW"/>
</dbReference>
<evidence type="ECO:0000313" key="12">
    <source>
        <dbReference type="EMBL" id="MBU9736377.1"/>
    </source>
</evidence>
<dbReference type="InterPro" id="IPR058240">
    <property type="entry name" value="rSAM_sf"/>
</dbReference>
<dbReference type="AlphaFoldDB" id="A0A949JZ31"/>
<evidence type="ECO:0000256" key="4">
    <source>
        <dbReference type="ARBA" id="ARBA00022691"/>
    </source>
</evidence>
<evidence type="ECO:0000256" key="6">
    <source>
        <dbReference type="ARBA" id="ARBA00023002"/>
    </source>
</evidence>
<dbReference type="GO" id="GO:0051539">
    <property type="term" value="F:4 iron, 4 sulfur cluster binding"/>
    <property type="evidence" value="ECO:0007669"/>
    <property type="project" value="UniProtKB-KW"/>
</dbReference>
<dbReference type="Gene3D" id="3.30.70.20">
    <property type="match status" value="1"/>
</dbReference>
<dbReference type="InterPro" id="IPR001989">
    <property type="entry name" value="Radical_activat_CS"/>
</dbReference>
<dbReference type="InterPro" id="IPR012839">
    <property type="entry name" value="Organic_radical_activase"/>
</dbReference>
<dbReference type="NCBIfam" id="TIGR02494">
    <property type="entry name" value="PFLE_PFLC"/>
    <property type="match status" value="1"/>
</dbReference>
<dbReference type="PROSITE" id="PS51918">
    <property type="entry name" value="RADICAL_SAM"/>
    <property type="match status" value="1"/>
</dbReference>
<dbReference type="InterPro" id="IPR013785">
    <property type="entry name" value="Aldolase_TIM"/>
</dbReference>
<feature type="domain" description="4Fe-4S ferredoxin-type" evidence="10">
    <location>
        <begin position="61"/>
        <end position="92"/>
    </location>
</feature>
<evidence type="ECO:0000256" key="1">
    <source>
        <dbReference type="ARBA" id="ARBA00001966"/>
    </source>
</evidence>
<dbReference type="CDD" id="cd01335">
    <property type="entry name" value="Radical_SAM"/>
    <property type="match status" value="1"/>
</dbReference>
<protein>
    <submittedName>
        <fullName evidence="12">Glycyl-radical enzyme activating protein</fullName>
    </submittedName>
</protein>
<evidence type="ECO:0000313" key="13">
    <source>
        <dbReference type="Proteomes" id="UP000712157"/>
    </source>
</evidence>
<dbReference type="RefSeq" id="WP_158348377.1">
    <property type="nucleotide sequence ID" value="NZ_JAHQCW010000009.1"/>
</dbReference>
<dbReference type="SFLD" id="SFLDS00029">
    <property type="entry name" value="Radical_SAM"/>
    <property type="match status" value="1"/>
</dbReference>
<gene>
    <name evidence="12" type="ORF">KTH89_07505</name>
</gene>
<evidence type="ECO:0000256" key="7">
    <source>
        <dbReference type="ARBA" id="ARBA00023004"/>
    </source>
</evidence>
<dbReference type="Gene3D" id="3.20.20.70">
    <property type="entry name" value="Aldolase class I"/>
    <property type="match status" value="1"/>
</dbReference>
<evidence type="ECO:0000256" key="8">
    <source>
        <dbReference type="ARBA" id="ARBA00023014"/>
    </source>
</evidence>
<dbReference type="GO" id="GO:0046872">
    <property type="term" value="F:metal ion binding"/>
    <property type="evidence" value="ECO:0007669"/>
    <property type="project" value="UniProtKB-KW"/>
</dbReference>
<dbReference type="PANTHER" id="PTHR30352">
    <property type="entry name" value="PYRUVATE FORMATE-LYASE-ACTIVATING ENZYME"/>
    <property type="match status" value="1"/>
</dbReference>
<proteinExistence type="inferred from homology"/>
<dbReference type="Proteomes" id="UP000712157">
    <property type="component" value="Unassembled WGS sequence"/>
</dbReference>
<comment type="catalytic activity">
    <reaction evidence="9">
        <text>glycyl-[protein] + reduced [flavodoxin] + S-adenosyl-L-methionine = glycin-2-yl radical-[protein] + semiquinone [flavodoxin] + 5'-deoxyadenosine + L-methionine + H(+)</text>
        <dbReference type="Rhea" id="RHEA:61976"/>
        <dbReference type="Rhea" id="RHEA-COMP:10622"/>
        <dbReference type="Rhea" id="RHEA-COMP:14480"/>
        <dbReference type="Rhea" id="RHEA-COMP:15993"/>
        <dbReference type="Rhea" id="RHEA-COMP:15994"/>
        <dbReference type="ChEBI" id="CHEBI:15378"/>
        <dbReference type="ChEBI" id="CHEBI:17319"/>
        <dbReference type="ChEBI" id="CHEBI:29947"/>
        <dbReference type="ChEBI" id="CHEBI:32722"/>
        <dbReference type="ChEBI" id="CHEBI:57618"/>
        <dbReference type="ChEBI" id="CHEBI:57844"/>
        <dbReference type="ChEBI" id="CHEBI:59789"/>
        <dbReference type="ChEBI" id="CHEBI:140311"/>
    </reaction>
</comment>
<evidence type="ECO:0000256" key="9">
    <source>
        <dbReference type="ARBA" id="ARBA00047365"/>
    </source>
</evidence>
<dbReference type="InterPro" id="IPR017896">
    <property type="entry name" value="4Fe4S_Fe-S-bd"/>
</dbReference>
<organism evidence="12 13">
    <name type="scientific">Diplocloster agilis</name>
    <dbReference type="NCBI Taxonomy" id="2850323"/>
    <lineage>
        <taxon>Bacteria</taxon>
        <taxon>Bacillati</taxon>
        <taxon>Bacillota</taxon>
        <taxon>Clostridia</taxon>
        <taxon>Lachnospirales</taxon>
        <taxon>Lachnospiraceae</taxon>
        <taxon>Diplocloster</taxon>
    </lineage>
</organism>
<dbReference type="SFLD" id="SFLDG01118">
    <property type="entry name" value="activating_enzymes__group_2"/>
    <property type="match status" value="1"/>
</dbReference>
<keyword evidence="5" id="KW-0479">Metal-binding</keyword>
<evidence type="ECO:0000256" key="5">
    <source>
        <dbReference type="ARBA" id="ARBA00022723"/>
    </source>
</evidence>
<dbReference type="InterPro" id="IPR007197">
    <property type="entry name" value="rSAM"/>
</dbReference>
<comment type="cofactor">
    <cofactor evidence="1">
        <name>[4Fe-4S] cluster</name>
        <dbReference type="ChEBI" id="CHEBI:49883"/>
    </cofactor>
</comment>
<dbReference type="PROSITE" id="PS51379">
    <property type="entry name" value="4FE4S_FER_2"/>
    <property type="match status" value="1"/>
</dbReference>
<dbReference type="EMBL" id="JAHQCW010000009">
    <property type="protein sequence ID" value="MBU9736377.1"/>
    <property type="molecule type" value="Genomic_DNA"/>
</dbReference>
<evidence type="ECO:0000259" key="11">
    <source>
        <dbReference type="PROSITE" id="PS51918"/>
    </source>
</evidence>
<dbReference type="SUPFAM" id="SSF102114">
    <property type="entry name" value="Radical SAM enzymes"/>
    <property type="match status" value="1"/>
</dbReference>
<reference evidence="12" key="1">
    <citation type="submission" date="2021-06" db="EMBL/GenBank/DDBJ databases">
        <title>Description of novel taxa of the family Lachnospiraceae.</title>
        <authorList>
            <person name="Chaplin A.V."/>
            <person name="Sokolova S.R."/>
            <person name="Pikina A.P."/>
            <person name="Korzhanova M."/>
            <person name="Belova V."/>
            <person name="Korostin D."/>
            <person name="Efimov B.A."/>
        </authorList>
    </citation>
    <scope>NUCLEOTIDE SEQUENCE</scope>
    <source>
        <strain evidence="12">ASD5720</strain>
    </source>
</reference>
<sequence>MIRDELLTQDIGQLSEISGIVANIERYAINDGAGVRTTVFTKGCYLRCRWCSNPETQLFAPEMSFFPDKCFGCKNCLRACPYGAIGDDLNADRSICRDCHTREHPFACTTTCYAKCRKMTGETMTVKQVYDIVKRDVPFYEASGGGVTLSGGEPMAQPEFTYALLRMLTERWIDTAIETCGYADKEDYEKVLPYLNTVFMDLKHMDSEKHRLWTGQGNDLVLENIKLADRMAGTYGNKLFIRIPVIPGFNDTAEAIDAAARFVARECTHVTGMELLPYHKLGRGKYYSLGRTYPLEDLTPPSKEQMDELNRILAGYEIPIYKF</sequence>
<comment type="similarity">
    <text evidence="2">Belongs to the organic radical-activating enzymes family.</text>
</comment>
<dbReference type="Pfam" id="PF04055">
    <property type="entry name" value="Radical_SAM"/>
    <property type="match status" value="1"/>
</dbReference>
<dbReference type="PANTHER" id="PTHR30352:SF4">
    <property type="entry name" value="PYRUVATE FORMATE-LYASE 2-ACTIVATING ENZYME"/>
    <property type="match status" value="1"/>
</dbReference>
<dbReference type="InterPro" id="IPR034457">
    <property type="entry name" value="Organic_radical-activating"/>
</dbReference>
<dbReference type="SUPFAM" id="SSF54862">
    <property type="entry name" value="4Fe-4S ferredoxins"/>
    <property type="match status" value="1"/>
</dbReference>
<feature type="domain" description="Radical SAM core" evidence="11">
    <location>
        <begin position="30"/>
        <end position="317"/>
    </location>
</feature>
<dbReference type="InterPro" id="IPR040074">
    <property type="entry name" value="BssD/PflA/YjjW"/>
</dbReference>
<keyword evidence="7" id="KW-0408">Iron</keyword>
<evidence type="ECO:0000259" key="10">
    <source>
        <dbReference type="PROSITE" id="PS51379"/>
    </source>
</evidence>
<dbReference type="Pfam" id="PF00037">
    <property type="entry name" value="Fer4"/>
    <property type="match status" value="1"/>
</dbReference>
<dbReference type="InterPro" id="IPR017900">
    <property type="entry name" value="4Fe4S_Fe_S_CS"/>
</dbReference>
<keyword evidence="6" id="KW-0560">Oxidoreductase</keyword>
<keyword evidence="13" id="KW-1185">Reference proteome</keyword>
<name>A0A949JZ31_9FIRM</name>
<keyword evidence="3" id="KW-0004">4Fe-4S</keyword>
<dbReference type="PROSITE" id="PS01087">
    <property type="entry name" value="RADICAL_ACTIVATING"/>
    <property type="match status" value="1"/>
</dbReference>
<accession>A0A949JZ31</accession>
<evidence type="ECO:0000256" key="3">
    <source>
        <dbReference type="ARBA" id="ARBA00022485"/>
    </source>
</evidence>
<comment type="caution">
    <text evidence="12">The sequence shown here is derived from an EMBL/GenBank/DDBJ whole genome shotgun (WGS) entry which is preliminary data.</text>
</comment>
<keyword evidence="4" id="KW-0949">S-adenosyl-L-methionine</keyword>
<dbReference type="PROSITE" id="PS00198">
    <property type="entry name" value="4FE4S_FER_1"/>
    <property type="match status" value="1"/>
</dbReference>
<keyword evidence="8" id="KW-0411">Iron-sulfur</keyword>
<dbReference type="SFLD" id="SFLDG01066">
    <property type="entry name" value="organic_radical-activating_enz"/>
    <property type="match status" value="1"/>
</dbReference>
<evidence type="ECO:0000256" key="2">
    <source>
        <dbReference type="ARBA" id="ARBA00009777"/>
    </source>
</evidence>
<dbReference type="PIRSF" id="PIRSF000371">
    <property type="entry name" value="PFL_act_enz"/>
    <property type="match status" value="1"/>
</dbReference>